<dbReference type="EMBL" id="CM003531">
    <property type="protein sequence ID" value="RCV20749.1"/>
    <property type="molecule type" value="Genomic_DNA"/>
</dbReference>
<dbReference type="CDD" id="cd03784">
    <property type="entry name" value="GT1_Gtf-like"/>
    <property type="match status" value="1"/>
</dbReference>
<keyword evidence="3" id="KW-0328">Glycosyltransferase</keyword>
<name>A0A368QS20_SETIT</name>
<dbReference type="InterPro" id="IPR035595">
    <property type="entry name" value="UDP_glycos_trans_CS"/>
</dbReference>
<dbReference type="PANTHER" id="PTHR48047">
    <property type="entry name" value="GLYCOSYLTRANSFERASE"/>
    <property type="match status" value="1"/>
</dbReference>
<dbReference type="FunFam" id="3.40.50.2000:FF:000063">
    <property type="entry name" value="Glycosyltransferase"/>
    <property type="match status" value="1"/>
</dbReference>
<evidence type="ECO:0000256" key="3">
    <source>
        <dbReference type="RuleBase" id="RU003718"/>
    </source>
</evidence>
<dbReference type="Gene3D" id="3.40.50.2000">
    <property type="entry name" value="Glycogen Phosphorylase B"/>
    <property type="match status" value="2"/>
</dbReference>
<evidence type="ECO:0000313" key="5">
    <source>
        <dbReference type="EMBL" id="RCV20749.1"/>
    </source>
</evidence>
<dbReference type="EC" id="2.4.1.-" evidence="4"/>
<dbReference type="PROSITE" id="PS00375">
    <property type="entry name" value="UDPGT"/>
    <property type="match status" value="1"/>
</dbReference>
<reference evidence="5" key="1">
    <citation type="journal article" date="2012" name="Nat. Biotechnol.">
        <title>Reference genome sequence of the model plant Setaria.</title>
        <authorList>
            <person name="Bennetzen J.L."/>
            <person name="Schmutz J."/>
            <person name="Wang H."/>
            <person name="Percifield R."/>
            <person name="Hawkins J."/>
            <person name="Pontaroli A.C."/>
            <person name="Estep M."/>
            <person name="Feng L."/>
            <person name="Vaughn J.N."/>
            <person name="Grimwood J."/>
            <person name="Jenkins J."/>
            <person name="Barry K."/>
            <person name="Lindquist E."/>
            <person name="Hellsten U."/>
            <person name="Deshpande S."/>
            <person name="Wang X."/>
            <person name="Wu X."/>
            <person name="Mitros T."/>
            <person name="Triplett J."/>
            <person name="Yang X."/>
            <person name="Ye C.Y."/>
            <person name="Mauro-Herrera M."/>
            <person name="Wang L."/>
            <person name="Li P."/>
            <person name="Sharma M."/>
            <person name="Sharma R."/>
            <person name="Ronald P.C."/>
            <person name="Panaud O."/>
            <person name="Kellogg E.A."/>
            <person name="Brutnell T.P."/>
            <person name="Doust A.N."/>
            <person name="Tuskan G.A."/>
            <person name="Rokhsar D."/>
            <person name="Devos K.M."/>
        </authorList>
    </citation>
    <scope>NUCLEOTIDE SEQUENCE [LARGE SCALE GENOMIC DNA]</scope>
    <source>
        <strain evidence="5">Yugu1</strain>
    </source>
</reference>
<evidence type="ECO:0000256" key="1">
    <source>
        <dbReference type="ARBA" id="ARBA00009995"/>
    </source>
</evidence>
<comment type="similarity">
    <text evidence="1 3">Belongs to the UDP-glycosyltransferase family.</text>
</comment>
<proteinExistence type="inferred from homology"/>
<reference evidence="5" key="2">
    <citation type="submission" date="2015-07" db="EMBL/GenBank/DDBJ databases">
        <authorList>
            <person name="Noorani M."/>
        </authorList>
    </citation>
    <scope>NUCLEOTIDE SEQUENCE</scope>
    <source>
        <strain evidence="5">Yugu1</strain>
    </source>
</reference>
<dbReference type="PANTHER" id="PTHR48047:SF223">
    <property type="entry name" value="GLYCOSYLTRANSFERASE"/>
    <property type="match status" value="1"/>
</dbReference>
<dbReference type="GO" id="GO:0008194">
    <property type="term" value="F:UDP-glycosyltransferase activity"/>
    <property type="evidence" value="ECO:0007669"/>
    <property type="project" value="InterPro"/>
</dbReference>
<evidence type="ECO:0000256" key="2">
    <source>
        <dbReference type="ARBA" id="ARBA00022679"/>
    </source>
</evidence>
<sequence>MRRPMRPLTCSKALFDDAKATGRIGVNAKSGHITHGVVKLAARRLGLDDNARMTSQGQAATLRPAGPARRVPARLRQGRLAGRGGRRRPVPAMYMWNYYRAMALLRAPIESYLRSHAPRPTCVVSDFCHPWTTELAANLGVPRLSFFSMCAFGLLCHHNLERFNAWDGVEDPNEPVVVPGLEERFVVTRAQAPGFFRQTPIPCWEEFADYAERARAEADGVIVNTVLEMEPEYVAGYAAAWKMKVWTVGPVSTYHQSRTTLASTLASRGLRTSAVDPDECHRWLDGKAPGSVVYVSFGSISQAEPKQVVELGLGLEVSGHPFIWMLAQERRRVRRRGRGFLGELEARVAGRGLLIRGWAPQLLIMSHDAVGGFVTHCGWNSTLEAVAAGLPMVTWPHFTDQFLNEKMAVEVLGIGVSVGVTEPLTYQASPKKEIVVGWGVVEAAMRSVMGGGRRPRGGGDGRALAAKARAAVQVGGSSHANLWIWSSDSSRA</sequence>
<dbReference type="AlphaFoldDB" id="A0A368QS20"/>
<keyword evidence="2 3" id="KW-0808">Transferase</keyword>
<protein>
    <recommendedName>
        <fullName evidence="4">Glycosyltransferase</fullName>
        <ecNumber evidence="4">2.4.1.-</ecNumber>
    </recommendedName>
</protein>
<gene>
    <name evidence="5" type="ORF">SETIT_4G082400v2</name>
</gene>
<dbReference type="Pfam" id="PF00201">
    <property type="entry name" value="UDPGT"/>
    <property type="match status" value="1"/>
</dbReference>
<accession>A0A368QS20</accession>
<dbReference type="InterPro" id="IPR002213">
    <property type="entry name" value="UDP_glucos_trans"/>
</dbReference>
<dbReference type="OrthoDB" id="5835829at2759"/>
<organism evidence="5">
    <name type="scientific">Setaria italica</name>
    <name type="common">Foxtail millet</name>
    <name type="synonym">Panicum italicum</name>
    <dbReference type="NCBI Taxonomy" id="4555"/>
    <lineage>
        <taxon>Eukaryota</taxon>
        <taxon>Viridiplantae</taxon>
        <taxon>Streptophyta</taxon>
        <taxon>Embryophyta</taxon>
        <taxon>Tracheophyta</taxon>
        <taxon>Spermatophyta</taxon>
        <taxon>Magnoliopsida</taxon>
        <taxon>Liliopsida</taxon>
        <taxon>Poales</taxon>
        <taxon>Poaceae</taxon>
        <taxon>PACMAD clade</taxon>
        <taxon>Panicoideae</taxon>
        <taxon>Panicodae</taxon>
        <taxon>Paniceae</taxon>
        <taxon>Cenchrinae</taxon>
        <taxon>Setaria</taxon>
    </lineage>
</organism>
<dbReference type="SUPFAM" id="SSF53756">
    <property type="entry name" value="UDP-Glycosyltransferase/glycogen phosphorylase"/>
    <property type="match status" value="1"/>
</dbReference>
<evidence type="ECO:0000256" key="4">
    <source>
        <dbReference type="RuleBase" id="RU362057"/>
    </source>
</evidence>